<dbReference type="EMBL" id="KY368639">
    <property type="protein sequence ID" value="APZ82298.1"/>
    <property type="molecule type" value="Genomic_DNA"/>
</dbReference>
<proteinExistence type="predicted"/>
<sequence>MEIQSQGLSRSPYKEHEPHRVLIYSGCRYYPYPPILPFLGYNIIAL</sequence>
<dbReference type="Proteomes" id="UP000224660">
    <property type="component" value="Segment"/>
</dbReference>
<gene>
    <name evidence="1" type="ORF">Goe2_c06100</name>
</gene>
<organism evidence="1 2">
    <name type="scientific">Bacillus phage vB_BsuM-Goe2</name>
    <dbReference type="NCBI Taxonomy" id="1933062"/>
    <lineage>
        <taxon>Viruses</taxon>
        <taxon>Duplodnaviria</taxon>
        <taxon>Heunggongvirae</taxon>
        <taxon>Uroviricota</taxon>
        <taxon>Caudoviricetes</taxon>
        <taxon>Herelleviridae</taxon>
        <taxon>Spounavirinae</taxon>
        <taxon>Okubovirus</taxon>
        <taxon>Okubovirus camphawk</taxon>
    </lineage>
</organism>
<reference evidence="1 2" key="1">
    <citation type="journal article" date="2017" name="Viruses">
        <title>Characterization of Bacillus subtilis Viruses vB_BsuM-Goe2 and vB_BsuM-Goe3.</title>
        <authorList>
            <person name="Willms I.M."/>
            <person name="Hoppert M."/>
            <person name="Hertel R."/>
        </authorList>
    </citation>
    <scope>NUCLEOTIDE SEQUENCE [LARGE SCALE GENOMIC DNA]</scope>
</reference>
<evidence type="ECO:0000313" key="2">
    <source>
        <dbReference type="Proteomes" id="UP000224660"/>
    </source>
</evidence>
<evidence type="ECO:0000313" key="1">
    <source>
        <dbReference type="EMBL" id="APZ82298.1"/>
    </source>
</evidence>
<accession>A0A217EQI9</accession>
<protein>
    <submittedName>
        <fullName evidence="1">Uncharacterized protein</fullName>
    </submittedName>
</protein>
<name>A0A217EQI9_9CAUD</name>